<reference evidence="2" key="1">
    <citation type="journal article" date="2017" name="Plant J.">
        <title>The pomegranate (Punica granatum L.) genome and the genomics of punicalagin biosynthesis.</title>
        <authorList>
            <person name="Qin G."/>
            <person name="Xu C."/>
            <person name="Ming R."/>
            <person name="Tang H."/>
            <person name="Guyot R."/>
            <person name="Kramer E.M."/>
            <person name="Hu Y."/>
            <person name="Yi X."/>
            <person name="Qi Y."/>
            <person name="Xu X."/>
            <person name="Gao Z."/>
            <person name="Pan H."/>
            <person name="Jian J."/>
            <person name="Tian Y."/>
            <person name="Yue Z."/>
            <person name="Xu Y."/>
        </authorList>
    </citation>
    <scope>NUCLEOTIDE SEQUENCE [LARGE SCALE GENOMIC DNA]</scope>
    <source>
        <strain evidence="2">cv. Dabenzi</strain>
    </source>
</reference>
<gene>
    <name evidence="1" type="ORF">CDL15_Pgr016765</name>
</gene>
<name>A0A218WXR8_PUNGR</name>
<dbReference type="EMBL" id="MTKT01002534">
    <property type="protein sequence ID" value="OWM77368.1"/>
    <property type="molecule type" value="Genomic_DNA"/>
</dbReference>
<dbReference type="AlphaFoldDB" id="A0A218WXR8"/>
<evidence type="ECO:0000313" key="1">
    <source>
        <dbReference type="EMBL" id="OWM77368.1"/>
    </source>
</evidence>
<evidence type="ECO:0000313" key="2">
    <source>
        <dbReference type="Proteomes" id="UP000197138"/>
    </source>
</evidence>
<sequence length="70" mass="7903">MEKARKEGEGIGLAKFLKSTELKEMVKFALQEGSTDLKNSPEKRNFKKLTELEALGLSQQCPHFHLRLSG</sequence>
<dbReference type="Proteomes" id="UP000197138">
    <property type="component" value="Unassembled WGS sequence"/>
</dbReference>
<comment type="caution">
    <text evidence="1">The sequence shown here is derived from an EMBL/GenBank/DDBJ whole genome shotgun (WGS) entry which is preliminary data.</text>
</comment>
<accession>A0A218WXR8</accession>
<proteinExistence type="predicted"/>
<organism evidence="1 2">
    <name type="scientific">Punica granatum</name>
    <name type="common">Pomegranate</name>
    <dbReference type="NCBI Taxonomy" id="22663"/>
    <lineage>
        <taxon>Eukaryota</taxon>
        <taxon>Viridiplantae</taxon>
        <taxon>Streptophyta</taxon>
        <taxon>Embryophyta</taxon>
        <taxon>Tracheophyta</taxon>
        <taxon>Spermatophyta</taxon>
        <taxon>Magnoliopsida</taxon>
        <taxon>eudicotyledons</taxon>
        <taxon>Gunneridae</taxon>
        <taxon>Pentapetalae</taxon>
        <taxon>rosids</taxon>
        <taxon>malvids</taxon>
        <taxon>Myrtales</taxon>
        <taxon>Lythraceae</taxon>
        <taxon>Punica</taxon>
    </lineage>
</organism>
<protein>
    <submittedName>
        <fullName evidence="1">Uncharacterized protein</fullName>
    </submittedName>
</protein>